<dbReference type="Proteomes" id="UP000541154">
    <property type="component" value="Unassembled WGS sequence"/>
</dbReference>
<comment type="catalytic activity">
    <reaction evidence="12">
        <text>(1,4-alpha-D-galacturonosyl)n+m + H2O = (1,4-alpha-D-galacturonosyl)n + (1,4-alpha-D-galacturonosyl)m.</text>
        <dbReference type="EC" id="3.2.1.15"/>
    </reaction>
</comment>
<evidence type="ECO:0000256" key="5">
    <source>
        <dbReference type="ARBA" id="ARBA00022729"/>
    </source>
</evidence>
<dbReference type="GO" id="GO:0004650">
    <property type="term" value="F:polygalacturonase activity"/>
    <property type="evidence" value="ECO:0007669"/>
    <property type="project" value="UniProtKB-EC"/>
</dbReference>
<dbReference type="EMBL" id="ML735304">
    <property type="protein sequence ID" value="KAE8386825.1"/>
    <property type="molecule type" value="Genomic_DNA"/>
</dbReference>
<name>A0A5N6FJJ8_PETAA</name>
<evidence type="ECO:0000256" key="4">
    <source>
        <dbReference type="ARBA" id="ARBA00022525"/>
    </source>
</evidence>
<accession>A0A8H6ACC1</accession>
<evidence type="ECO:0000256" key="12">
    <source>
        <dbReference type="ARBA" id="ARBA00034074"/>
    </source>
</evidence>
<dbReference type="InterPro" id="IPR050434">
    <property type="entry name" value="Glycosyl_hydrlase_28"/>
</dbReference>
<proteinExistence type="inferred from homology"/>
<evidence type="ECO:0000256" key="15">
    <source>
        <dbReference type="RuleBase" id="RU361169"/>
    </source>
</evidence>
<protein>
    <recommendedName>
        <fullName evidence="3">endo-polygalacturonase</fullName>
        <ecNumber evidence="3">3.2.1.15</ecNumber>
    </recommendedName>
</protein>
<comment type="subcellular location">
    <subcellularLocation>
        <location evidence="1">Secreted</location>
    </subcellularLocation>
</comment>
<keyword evidence="6" id="KW-0677">Repeat</keyword>
<sequence>MRFELLGLAALGSFAAAAPAPSRASELVERGSTCTFTDAAKASASASSCSNIVLKNIKVPAGQTLDLSKVKDGATITFEGTTTFDYKEWKGPLIRFGGNKVTIQQASGAVIDGQGSRWWDGKGTNGGKTKPKFIYAHKLQSSTIKGLHVKNSPVQVFSVQGNDVHLNDIVIDNSEGDSKGGHNTDAFDVSESNGVYITGANVKNQDDCLAINSGENIHFTGATCSGGHGISIGSIGGRDNNVVKGVEIADSHVIDSDNGIRIKTIAGAKGSVSGVTYKNITLKNIKKKGIIIEQDYKNGGPTGKPTTGVPITDVTLDGVTGSVAGSATPIYILCGKGSCSDFTWKGVNISGGKKSDKCMNVPSPASC</sequence>
<evidence type="ECO:0000256" key="14">
    <source>
        <dbReference type="PROSITE-ProRule" id="PRU10052"/>
    </source>
</evidence>
<evidence type="ECO:0000256" key="1">
    <source>
        <dbReference type="ARBA" id="ARBA00004613"/>
    </source>
</evidence>
<keyword evidence="19" id="KW-1185">Reference proteome</keyword>
<evidence type="ECO:0000256" key="7">
    <source>
        <dbReference type="ARBA" id="ARBA00022801"/>
    </source>
</evidence>
<dbReference type="PANTHER" id="PTHR31884:SF13">
    <property type="entry name" value="ENDOPOLYGALACTURONASE B"/>
    <property type="match status" value="1"/>
</dbReference>
<keyword evidence="8" id="KW-0865">Zymogen</keyword>
<dbReference type="GO" id="GO:0005576">
    <property type="term" value="C:extracellular region"/>
    <property type="evidence" value="ECO:0007669"/>
    <property type="project" value="UniProtKB-SubCell"/>
</dbReference>
<keyword evidence="7 15" id="KW-0378">Hydrolase</keyword>
<dbReference type="InterPro" id="IPR000743">
    <property type="entry name" value="Glyco_hydro_28"/>
</dbReference>
<dbReference type="InterPro" id="IPR006626">
    <property type="entry name" value="PbH1"/>
</dbReference>
<dbReference type="PROSITE" id="PS00502">
    <property type="entry name" value="POLYGALACTURONASE"/>
    <property type="match status" value="1"/>
</dbReference>
<dbReference type="GO" id="GO:0047911">
    <property type="term" value="F:galacturan 1,4-alpha-galacturonidase activity"/>
    <property type="evidence" value="ECO:0007669"/>
    <property type="project" value="UniProtKB-ARBA"/>
</dbReference>
<evidence type="ECO:0000313" key="17">
    <source>
        <dbReference type="EMBL" id="KAE8386825.1"/>
    </source>
</evidence>
<evidence type="ECO:0000256" key="9">
    <source>
        <dbReference type="ARBA" id="ARBA00023157"/>
    </source>
</evidence>
<keyword evidence="9" id="KW-1015">Disulfide bond</keyword>
<dbReference type="Pfam" id="PF00295">
    <property type="entry name" value="Glyco_hydro_28"/>
    <property type="match status" value="1"/>
</dbReference>
<evidence type="ECO:0000256" key="8">
    <source>
        <dbReference type="ARBA" id="ARBA00023145"/>
    </source>
</evidence>
<keyword evidence="4" id="KW-0964">Secreted</keyword>
<evidence type="ECO:0000256" key="3">
    <source>
        <dbReference type="ARBA" id="ARBA00012736"/>
    </source>
</evidence>
<evidence type="ECO:0000313" key="18">
    <source>
        <dbReference type="EMBL" id="KAF5863263.1"/>
    </source>
</evidence>
<comment type="function">
    <text evidence="13">Involved in maceration and soft-rotting of plant tissue. Hydrolyzes the 1,4-alpha glycosidic bonds of de-esterified pectate in the smooth region of the plant cell wall.</text>
</comment>
<dbReference type="PANTHER" id="PTHR31884">
    <property type="entry name" value="POLYGALACTURONASE"/>
    <property type="match status" value="1"/>
</dbReference>
<keyword evidence="5 16" id="KW-0732">Signal</keyword>
<feature type="chain" id="PRO_5043207724" description="endo-polygalacturonase" evidence="16">
    <location>
        <begin position="18"/>
        <end position="367"/>
    </location>
</feature>
<evidence type="ECO:0000256" key="6">
    <source>
        <dbReference type="ARBA" id="ARBA00022737"/>
    </source>
</evidence>
<dbReference type="OMA" id="EGACADW"/>
<reference evidence="17" key="2">
    <citation type="submission" date="2019-04" db="EMBL/GenBank/DDBJ databases">
        <title>Friends and foes A comparative genomics studyof 23 Aspergillus species from section Flavi.</title>
        <authorList>
            <consortium name="DOE Joint Genome Institute"/>
            <person name="Kjaerbolling I."/>
            <person name="Vesth T."/>
            <person name="Frisvad J.C."/>
            <person name="Nybo J.L."/>
            <person name="Theobald S."/>
            <person name="Kildgaard S."/>
            <person name="Isbrandt T."/>
            <person name="Kuo A."/>
            <person name="Sato A."/>
            <person name="Lyhne E.K."/>
            <person name="Kogle M.E."/>
            <person name="Wiebenga A."/>
            <person name="Kun R.S."/>
            <person name="Lubbers R.J."/>
            <person name="Makela M.R."/>
            <person name="Barry K."/>
            <person name="Chovatia M."/>
            <person name="Clum A."/>
            <person name="Daum C."/>
            <person name="Haridas S."/>
            <person name="He G."/>
            <person name="LaButti K."/>
            <person name="Lipzen A."/>
            <person name="Mondo S."/>
            <person name="Riley R."/>
            <person name="Salamov A."/>
            <person name="Simmons B.A."/>
            <person name="Magnuson J.K."/>
            <person name="Henrissat B."/>
            <person name="Mortensen U.H."/>
            <person name="Larsen T.O."/>
            <person name="Devries R.P."/>
            <person name="Grigoriev I.V."/>
            <person name="Machida M."/>
            <person name="Baker S.E."/>
            <person name="Andersen M.R."/>
        </authorList>
    </citation>
    <scope>NUCLEOTIDE SEQUENCE [LARGE SCALE GENOMIC DNA]</scope>
    <source>
        <strain evidence="17">IBT 14317</strain>
    </source>
</reference>
<comment type="similarity">
    <text evidence="2 15">Belongs to the glycosyl hydrolase 28 family.</text>
</comment>
<evidence type="ECO:0000256" key="2">
    <source>
        <dbReference type="ARBA" id="ARBA00008834"/>
    </source>
</evidence>
<dbReference type="GO" id="GO:0045490">
    <property type="term" value="P:pectin catabolic process"/>
    <property type="evidence" value="ECO:0007669"/>
    <property type="project" value="UniProtKB-ARBA"/>
</dbReference>
<dbReference type="EMBL" id="SPNV01000055">
    <property type="protein sequence ID" value="KAF5863263.1"/>
    <property type="molecule type" value="Genomic_DNA"/>
</dbReference>
<evidence type="ECO:0000256" key="11">
    <source>
        <dbReference type="ARBA" id="ARBA00023316"/>
    </source>
</evidence>
<dbReference type="OrthoDB" id="1546079at2759"/>
<dbReference type="Proteomes" id="UP000326877">
    <property type="component" value="Unassembled WGS sequence"/>
</dbReference>
<evidence type="ECO:0000256" key="16">
    <source>
        <dbReference type="SAM" id="SignalP"/>
    </source>
</evidence>
<dbReference type="EC" id="3.2.1.15" evidence="3"/>
<evidence type="ECO:0000313" key="19">
    <source>
        <dbReference type="Proteomes" id="UP000541154"/>
    </source>
</evidence>
<feature type="signal peptide" evidence="16">
    <location>
        <begin position="1"/>
        <end position="17"/>
    </location>
</feature>
<dbReference type="InterPro" id="IPR011050">
    <property type="entry name" value="Pectin_lyase_fold/virulence"/>
</dbReference>
<dbReference type="AlphaFoldDB" id="A0A5N6FJJ8"/>
<dbReference type="FunFam" id="2.160.20.10:FF:000002">
    <property type="entry name" value="Endopolygalacturonase D"/>
    <property type="match status" value="1"/>
</dbReference>
<keyword evidence="11" id="KW-0961">Cell wall biogenesis/degradation</keyword>
<dbReference type="InterPro" id="IPR012334">
    <property type="entry name" value="Pectin_lyas_fold"/>
</dbReference>
<accession>A0A5N7BYB1</accession>
<dbReference type="SUPFAM" id="SSF51126">
    <property type="entry name" value="Pectin lyase-like"/>
    <property type="match status" value="1"/>
</dbReference>
<gene>
    <name evidence="17" type="ORF">BDV23DRAFT_196231</name>
    <name evidence="18" type="ORF">ETB97_010385</name>
</gene>
<reference evidence="18 19" key="1">
    <citation type="submission" date="2019-04" db="EMBL/GenBank/DDBJ databases">
        <title>Aspergillus burnettii sp. nov., novel species from soil in southeast Queensland.</title>
        <authorList>
            <person name="Gilchrist C.L.M."/>
            <person name="Pitt J.I."/>
            <person name="Lange L."/>
            <person name="Lacey H.J."/>
            <person name="Vuong D."/>
            <person name="Midgley D.J."/>
            <person name="Greenfield P."/>
            <person name="Bradbury M."/>
            <person name="Lacey E."/>
            <person name="Busk P.K."/>
            <person name="Pilgaard B."/>
            <person name="Chooi Y.H."/>
            <person name="Piggott A.M."/>
        </authorList>
    </citation>
    <scope>NUCLEOTIDE SEQUENCE [LARGE SCALE GENOMIC DNA]</scope>
    <source>
        <strain evidence="18 19">FRR 5400</strain>
    </source>
</reference>
<evidence type="ECO:0000256" key="10">
    <source>
        <dbReference type="ARBA" id="ARBA00023295"/>
    </source>
</evidence>
<dbReference type="GO" id="GO:0071555">
    <property type="term" value="P:cell wall organization"/>
    <property type="evidence" value="ECO:0007669"/>
    <property type="project" value="UniProtKB-KW"/>
</dbReference>
<accession>A0A5N6FJJ8</accession>
<feature type="active site" evidence="14">
    <location>
        <position position="228"/>
    </location>
</feature>
<organism evidence="17">
    <name type="scientific">Petromyces alliaceus</name>
    <name type="common">Aspergillus alliaceus</name>
    <dbReference type="NCBI Taxonomy" id="209559"/>
    <lineage>
        <taxon>Eukaryota</taxon>
        <taxon>Fungi</taxon>
        <taxon>Dikarya</taxon>
        <taxon>Ascomycota</taxon>
        <taxon>Pezizomycotina</taxon>
        <taxon>Eurotiomycetes</taxon>
        <taxon>Eurotiomycetidae</taxon>
        <taxon>Eurotiales</taxon>
        <taxon>Aspergillaceae</taxon>
        <taxon>Aspergillus</taxon>
        <taxon>Aspergillus subgen. Circumdati</taxon>
    </lineage>
</organism>
<evidence type="ECO:0000256" key="13">
    <source>
        <dbReference type="ARBA" id="ARBA00037707"/>
    </source>
</evidence>
<keyword evidence="10 15" id="KW-0326">Glycosidase</keyword>
<dbReference type="Gene3D" id="2.160.20.10">
    <property type="entry name" value="Single-stranded right-handed beta-helix, Pectin lyase-like"/>
    <property type="match status" value="1"/>
</dbReference>
<dbReference type="SMART" id="SM00710">
    <property type="entry name" value="PbH1"/>
    <property type="match status" value="5"/>
</dbReference>